<evidence type="ECO:0000313" key="4">
    <source>
        <dbReference type="Proteomes" id="UP001153678"/>
    </source>
</evidence>
<feature type="coiled-coil region" evidence="2">
    <location>
        <begin position="136"/>
        <end position="191"/>
    </location>
</feature>
<dbReference type="GO" id="GO:0003677">
    <property type="term" value="F:DNA binding"/>
    <property type="evidence" value="ECO:0007669"/>
    <property type="project" value="InterPro"/>
</dbReference>
<dbReference type="Proteomes" id="UP001153678">
    <property type="component" value="Unassembled WGS sequence"/>
</dbReference>
<gene>
    <name evidence="3" type="ORF">FWILDA_LOCUS4130</name>
</gene>
<keyword evidence="4" id="KW-1185">Reference proteome</keyword>
<evidence type="ECO:0000256" key="1">
    <source>
        <dbReference type="ARBA" id="ARBA00023172"/>
    </source>
</evidence>
<keyword evidence="1" id="KW-0233">DNA recombination</keyword>
<dbReference type="GO" id="GO:0015074">
    <property type="term" value="P:DNA integration"/>
    <property type="evidence" value="ECO:0007669"/>
    <property type="project" value="InterPro"/>
</dbReference>
<dbReference type="SUPFAM" id="SSF56349">
    <property type="entry name" value="DNA breaking-rejoining enzymes"/>
    <property type="match status" value="1"/>
</dbReference>
<sequence>MLPPPQLLNQVTNFIQERGKPAYYGLFLLGKEAGLRPTNRFSFAHFLQKTKKQLNISANIELTPHTLRRCFATYQTNSGMPLPVLQKIPKKPPKPIENQPQELINVPVIKNHWHIFLNIQQETNIFIENKTRNSQQELLTAENKLLQEKVKQLEQEKREQEQIIINLKNDKQRLEKQLIQVQSEKESLLKLLSSDLQIQRANLFNKEQNNTLELHQQLIAQIQVLTKN</sequence>
<dbReference type="GO" id="GO:0006310">
    <property type="term" value="P:DNA recombination"/>
    <property type="evidence" value="ECO:0007669"/>
    <property type="project" value="UniProtKB-KW"/>
</dbReference>
<dbReference type="AlphaFoldDB" id="A0A9W4WPN1"/>
<proteinExistence type="predicted"/>
<evidence type="ECO:0000256" key="2">
    <source>
        <dbReference type="SAM" id="Coils"/>
    </source>
</evidence>
<protein>
    <submittedName>
        <fullName evidence="3">17489_t:CDS:1</fullName>
    </submittedName>
</protein>
<keyword evidence="2" id="KW-0175">Coiled coil</keyword>
<organism evidence="3 4">
    <name type="scientific">Funneliformis geosporum</name>
    <dbReference type="NCBI Taxonomy" id="1117311"/>
    <lineage>
        <taxon>Eukaryota</taxon>
        <taxon>Fungi</taxon>
        <taxon>Fungi incertae sedis</taxon>
        <taxon>Mucoromycota</taxon>
        <taxon>Glomeromycotina</taxon>
        <taxon>Glomeromycetes</taxon>
        <taxon>Glomerales</taxon>
        <taxon>Glomeraceae</taxon>
        <taxon>Funneliformis</taxon>
    </lineage>
</organism>
<dbReference type="InterPro" id="IPR011010">
    <property type="entry name" value="DNA_brk_join_enz"/>
</dbReference>
<dbReference type="InterPro" id="IPR013762">
    <property type="entry name" value="Integrase-like_cat_sf"/>
</dbReference>
<reference evidence="3" key="1">
    <citation type="submission" date="2022-08" db="EMBL/GenBank/DDBJ databases">
        <authorList>
            <person name="Kallberg Y."/>
            <person name="Tangrot J."/>
            <person name="Rosling A."/>
        </authorList>
    </citation>
    <scope>NUCLEOTIDE SEQUENCE</scope>
    <source>
        <strain evidence="3">Wild A</strain>
    </source>
</reference>
<dbReference type="Gene3D" id="1.10.443.10">
    <property type="entry name" value="Intergrase catalytic core"/>
    <property type="match status" value="1"/>
</dbReference>
<evidence type="ECO:0000313" key="3">
    <source>
        <dbReference type="EMBL" id="CAI2169540.1"/>
    </source>
</evidence>
<dbReference type="EMBL" id="CAMKVN010000597">
    <property type="protein sequence ID" value="CAI2169540.1"/>
    <property type="molecule type" value="Genomic_DNA"/>
</dbReference>
<name>A0A9W4WPN1_9GLOM</name>
<comment type="caution">
    <text evidence="3">The sequence shown here is derived from an EMBL/GenBank/DDBJ whole genome shotgun (WGS) entry which is preliminary data.</text>
</comment>
<accession>A0A9W4WPN1</accession>